<proteinExistence type="predicted"/>
<feature type="transmembrane region" description="Helical" evidence="5">
    <location>
        <begin position="375"/>
        <end position="396"/>
    </location>
</feature>
<comment type="caution">
    <text evidence="8">The sequence shown here is derived from an EMBL/GenBank/DDBJ whole genome shotgun (WGS) entry which is preliminary data.</text>
</comment>
<dbReference type="Proteomes" id="UP000029738">
    <property type="component" value="Unassembled WGS sequence"/>
</dbReference>
<dbReference type="InterPro" id="IPR052714">
    <property type="entry name" value="MFS_Exporter"/>
</dbReference>
<feature type="transmembrane region" description="Helical" evidence="5">
    <location>
        <begin position="15"/>
        <end position="38"/>
    </location>
</feature>
<evidence type="ECO:0000313" key="8">
    <source>
        <dbReference type="EMBL" id="KIE09098.1"/>
    </source>
</evidence>
<evidence type="ECO:0000256" key="3">
    <source>
        <dbReference type="ARBA" id="ARBA00022989"/>
    </source>
</evidence>
<dbReference type="EMBL" id="JHEG04000001">
    <property type="protein sequence ID" value="KAF3885200.1"/>
    <property type="molecule type" value="Genomic_DNA"/>
</dbReference>
<dbReference type="GO" id="GO:0005886">
    <property type="term" value="C:plasma membrane"/>
    <property type="evidence" value="ECO:0007669"/>
    <property type="project" value="UniProtKB-SubCell"/>
</dbReference>
<comment type="subcellular location">
    <subcellularLocation>
        <location evidence="1">Cell membrane</location>
        <topology evidence="1">Multi-pass membrane protein</topology>
    </subcellularLocation>
</comment>
<keyword evidence="9" id="KW-1185">Reference proteome</keyword>
<dbReference type="PANTHER" id="PTHR23531">
    <property type="entry name" value="QUINOLENE RESISTANCE PROTEIN NORA"/>
    <property type="match status" value="1"/>
</dbReference>
<evidence type="ECO:0000256" key="2">
    <source>
        <dbReference type="ARBA" id="ARBA00022692"/>
    </source>
</evidence>
<dbReference type="SUPFAM" id="SSF103473">
    <property type="entry name" value="MFS general substrate transporter"/>
    <property type="match status" value="1"/>
</dbReference>
<dbReference type="STRING" id="1479485.DA73_0232170"/>
<evidence type="ECO:0000256" key="5">
    <source>
        <dbReference type="SAM" id="Phobius"/>
    </source>
</evidence>
<keyword evidence="3 5" id="KW-1133">Transmembrane helix</keyword>
<gene>
    <name evidence="8" type="ORF">DA73_0232170</name>
    <name evidence="7" type="ORF">DA73_0400006795</name>
</gene>
<dbReference type="AlphaFoldDB" id="A0A0C1QZV5"/>
<dbReference type="EMBL" id="JHEG02000058">
    <property type="protein sequence ID" value="KIE09098.1"/>
    <property type="molecule type" value="Genomic_DNA"/>
</dbReference>
<dbReference type="PANTHER" id="PTHR23531:SF1">
    <property type="entry name" value="QUINOLENE RESISTANCE PROTEIN NORA"/>
    <property type="match status" value="1"/>
</dbReference>
<dbReference type="InterPro" id="IPR036259">
    <property type="entry name" value="MFS_trans_sf"/>
</dbReference>
<feature type="transmembrane region" description="Helical" evidence="5">
    <location>
        <begin position="163"/>
        <end position="183"/>
    </location>
</feature>
<feature type="transmembrane region" description="Helical" evidence="5">
    <location>
        <begin position="227"/>
        <end position="249"/>
    </location>
</feature>
<feature type="transmembrane region" description="Helical" evidence="5">
    <location>
        <begin position="347"/>
        <end position="369"/>
    </location>
</feature>
<dbReference type="InterPro" id="IPR020846">
    <property type="entry name" value="MFS_dom"/>
</dbReference>
<keyword evidence="2 5" id="KW-0812">Transmembrane</keyword>
<evidence type="ECO:0000256" key="4">
    <source>
        <dbReference type="ARBA" id="ARBA00023136"/>
    </source>
</evidence>
<dbReference type="RefSeq" id="WP_038088308.1">
    <property type="nucleotide sequence ID" value="NZ_JHEG04000001.1"/>
</dbReference>
<reference evidence="7" key="2">
    <citation type="submission" date="2019-11" db="EMBL/GenBank/DDBJ databases">
        <title>Improved Assembly of Tolypothrix boutellei genome.</title>
        <authorList>
            <person name="Sarangi A.N."/>
            <person name="Mukherjee M."/>
            <person name="Ghosh S."/>
            <person name="Singh D."/>
            <person name="Das A."/>
            <person name="Kant S."/>
            <person name="Prusty A."/>
            <person name="Tripathy S."/>
        </authorList>
    </citation>
    <scope>NUCLEOTIDE SEQUENCE</scope>
    <source>
        <strain evidence="7">VB521301</strain>
    </source>
</reference>
<dbReference type="OrthoDB" id="9814001at2"/>
<dbReference type="InterPro" id="IPR001958">
    <property type="entry name" value="Tet-R_TetA/multi-R_MdtG-like"/>
</dbReference>
<feature type="transmembrane region" description="Helical" evidence="5">
    <location>
        <begin position="255"/>
        <end position="276"/>
    </location>
</feature>
<accession>A0A0C1QZV5</accession>
<dbReference type="GO" id="GO:0022857">
    <property type="term" value="F:transmembrane transporter activity"/>
    <property type="evidence" value="ECO:0007669"/>
    <property type="project" value="InterPro"/>
</dbReference>
<dbReference type="PROSITE" id="PS50850">
    <property type="entry name" value="MFS"/>
    <property type="match status" value="1"/>
</dbReference>
<sequence>MTVFSTLNSQQRQNLLLLFIVGILFWASHSSLIATLPLYIRDIGGTPQQVGFVMGTFALGLILSRPWLGNLADRRSRKIVVLMGLAIAALSPLGYFINSILLLLPIRAFHGISLACYAPGNNTLIVDWSPVHQRGQVIGYMSLSNPIGMSIGPVIGSFLQEQVGYTPLFLFSVGLGLLGFLFASRIKEPSILYQKEKQNTDFTSPHISIDNPKNQFWKLLDSPRIRIPTFVLLLIGLIHGAVTTFIPLYLKETEFNLSVGWFYAATAVSSFGLRWFTGYGSDRYGRGLFITVSLVCYILGTVLLSQAQNTLTFLLAGFFEGAGGGTLIPLMLALISDRSHPQERGRVFSLCVGGFDVGLAIAGPVFGAFARHLGYQGIFLLTLGFSLLALTIFTTLNGESLHHSLRFAAGLAPDSYALDKKYIN</sequence>
<name>A0A0C1QZV5_9CYAN</name>
<evidence type="ECO:0000313" key="7">
    <source>
        <dbReference type="EMBL" id="KAF3885200.1"/>
    </source>
</evidence>
<evidence type="ECO:0000259" key="6">
    <source>
        <dbReference type="PROSITE" id="PS50850"/>
    </source>
</evidence>
<feature type="domain" description="Major facilitator superfamily (MFS) profile" evidence="6">
    <location>
        <begin position="14"/>
        <end position="401"/>
    </location>
</feature>
<feature type="transmembrane region" description="Helical" evidence="5">
    <location>
        <begin position="50"/>
        <end position="68"/>
    </location>
</feature>
<dbReference type="PRINTS" id="PR01035">
    <property type="entry name" value="TCRTETA"/>
</dbReference>
<reference evidence="8" key="1">
    <citation type="journal article" date="2015" name="Genome Announc.">
        <title>Draft Genome Sequence of Tolypothrix boutellei Strain VB521301.</title>
        <authorList>
            <person name="Chandrababunaidu M.M."/>
            <person name="Singh D."/>
            <person name="Sen D."/>
            <person name="Bhan S."/>
            <person name="Das S."/>
            <person name="Gupta A."/>
            <person name="Adhikary S.P."/>
            <person name="Tripathy S."/>
        </authorList>
    </citation>
    <scope>NUCLEOTIDE SEQUENCE</scope>
    <source>
        <strain evidence="8">VB521301</strain>
    </source>
</reference>
<dbReference type="InterPro" id="IPR011701">
    <property type="entry name" value="MFS"/>
</dbReference>
<feature type="transmembrane region" description="Helical" evidence="5">
    <location>
        <begin position="313"/>
        <end position="335"/>
    </location>
</feature>
<dbReference type="Gene3D" id="1.20.1250.20">
    <property type="entry name" value="MFS general substrate transporter like domains"/>
    <property type="match status" value="2"/>
</dbReference>
<dbReference type="CDD" id="cd17489">
    <property type="entry name" value="MFS_YfcJ_like"/>
    <property type="match status" value="1"/>
</dbReference>
<organism evidence="8">
    <name type="scientific">Tolypothrix bouteillei VB521301</name>
    <dbReference type="NCBI Taxonomy" id="1479485"/>
    <lineage>
        <taxon>Bacteria</taxon>
        <taxon>Bacillati</taxon>
        <taxon>Cyanobacteriota</taxon>
        <taxon>Cyanophyceae</taxon>
        <taxon>Nostocales</taxon>
        <taxon>Tolypothrichaceae</taxon>
        <taxon>Tolypothrix</taxon>
    </lineage>
</organism>
<evidence type="ECO:0000256" key="1">
    <source>
        <dbReference type="ARBA" id="ARBA00004651"/>
    </source>
</evidence>
<dbReference type="Pfam" id="PF07690">
    <property type="entry name" value="MFS_1"/>
    <property type="match status" value="1"/>
</dbReference>
<protein>
    <submittedName>
        <fullName evidence="8">MFS transporter</fullName>
    </submittedName>
</protein>
<evidence type="ECO:0000313" key="9">
    <source>
        <dbReference type="Proteomes" id="UP000029738"/>
    </source>
</evidence>
<keyword evidence="4 5" id="KW-0472">Membrane</keyword>
<feature type="transmembrane region" description="Helical" evidence="5">
    <location>
        <begin position="288"/>
        <end position="307"/>
    </location>
</feature>
<feature type="transmembrane region" description="Helical" evidence="5">
    <location>
        <begin position="80"/>
        <end position="104"/>
    </location>
</feature>